<feature type="transmembrane region" description="Helical" evidence="1">
    <location>
        <begin position="7"/>
        <end position="28"/>
    </location>
</feature>
<protein>
    <submittedName>
        <fullName evidence="2">Uncharacterized protein</fullName>
    </submittedName>
</protein>
<reference evidence="2" key="1">
    <citation type="submission" date="2022-06" db="EMBL/GenBank/DDBJ databases">
        <title>Sequencing the genomes of 1000 actinobacteria strains.</title>
        <authorList>
            <person name="Klenk H.-P."/>
        </authorList>
    </citation>
    <scope>NUCLEOTIDE SEQUENCE</scope>
    <source>
        <strain evidence="2">DSM 46694</strain>
    </source>
</reference>
<keyword evidence="1" id="KW-0472">Membrane</keyword>
<evidence type="ECO:0000313" key="2">
    <source>
        <dbReference type="EMBL" id="MCP2356074.1"/>
    </source>
</evidence>
<dbReference type="EMBL" id="JAMZEB010000002">
    <property type="protein sequence ID" value="MCP2356074.1"/>
    <property type="molecule type" value="Genomic_DNA"/>
</dbReference>
<dbReference type="PROSITE" id="PS51257">
    <property type="entry name" value="PROKAR_LIPOPROTEIN"/>
    <property type="match status" value="1"/>
</dbReference>
<accession>A0A9X2GEQ4</accession>
<name>A0A9X2GEQ4_9ACTN</name>
<gene>
    <name evidence="2" type="ORF">HD597_003094</name>
</gene>
<keyword evidence="1" id="KW-0812">Transmembrane</keyword>
<keyword evidence="3" id="KW-1185">Reference proteome</keyword>
<comment type="caution">
    <text evidence="2">The sequence shown here is derived from an EMBL/GenBank/DDBJ whole genome shotgun (WGS) entry which is preliminary data.</text>
</comment>
<keyword evidence="1" id="KW-1133">Transmembrane helix</keyword>
<dbReference type="Proteomes" id="UP001139648">
    <property type="component" value="Unassembled WGS sequence"/>
</dbReference>
<sequence length="29" mass="2977">MVHLSKSLRALAVVTIAVAVAVGCLAHVF</sequence>
<evidence type="ECO:0000256" key="1">
    <source>
        <dbReference type="SAM" id="Phobius"/>
    </source>
</evidence>
<proteinExistence type="predicted"/>
<organism evidence="2 3">
    <name type="scientific">Nonomuraea thailandensis</name>
    <dbReference type="NCBI Taxonomy" id="1188745"/>
    <lineage>
        <taxon>Bacteria</taxon>
        <taxon>Bacillati</taxon>
        <taxon>Actinomycetota</taxon>
        <taxon>Actinomycetes</taxon>
        <taxon>Streptosporangiales</taxon>
        <taxon>Streptosporangiaceae</taxon>
        <taxon>Nonomuraea</taxon>
    </lineage>
</organism>
<dbReference type="AlphaFoldDB" id="A0A9X2GEQ4"/>
<evidence type="ECO:0000313" key="3">
    <source>
        <dbReference type="Proteomes" id="UP001139648"/>
    </source>
</evidence>